<gene>
    <name evidence="2" type="ORF">GGR47_002327</name>
</gene>
<proteinExistence type="predicted"/>
<dbReference type="AlphaFoldDB" id="A0AAW3TTR4"/>
<dbReference type="InterPro" id="IPR014054">
    <property type="entry name" value="Phage_regulatory_Rha"/>
</dbReference>
<accession>A0AAW3TTR4</accession>
<sequence length="232" mass="25530">MNAIAHSRFGDTSPARMSSKEIASLCEKDHKHVIRDIRVMIDALGDGPDLGHVEERKDSRGYTLEFMLPRDLTMTLVSGYNVQLRHRIITRLNELEQRSAADPIAALSDPATMRGLLLVYSEKVIELQPKADALDRLVTADGSLCLTDAAKSLGVRPKDLIDFMRSHGWIYTPPGGRGYIAYAAKLQQGLMEHKTTTVHRSDGSEKVVTQARVTAKGLARLAQEFPAPAKAA</sequence>
<feature type="domain" description="Antirepressor protein C-terminal" evidence="1">
    <location>
        <begin position="122"/>
        <end position="225"/>
    </location>
</feature>
<evidence type="ECO:0000259" key="1">
    <source>
        <dbReference type="Pfam" id="PF03374"/>
    </source>
</evidence>
<dbReference type="GO" id="GO:0003677">
    <property type="term" value="F:DNA binding"/>
    <property type="evidence" value="ECO:0007669"/>
    <property type="project" value="InterPro"/>
</dbReference>
<keyword evidence="3" id="KW-1185">Reference proteome</keyword>
<dbReference type="InterPro" id="IPR005039">
    <property type="entry name" value="Ant_C"/>
</dbReference>
<dbReference type="EMBL" id="JACIDB010000004">
    <property type="protein sequence ID" value="MBB3876081.1"/>
    <property type="molecule type" value="Genomic_DNA"/>
</dbReference>
<protein>
    <submittedName>
        <fullName evidence="2">Phage antirepressor YoqD-like protein</fullName>
    </submittedName>
</protein>
<dbReference type="Proteomes" id="UP000528945">
    <property type="component" value="Unassembled WGS sequence"/>
</dbReference>
<name>A0AAW3TTR4_9SPHN</name>
<reference evidence="2 3" key="1">
    <citation type="submission" date="2020-08" db="EMBL/GenBank/DDBJ databases">
        <title>Genomic Encyclopedia of Type Strains, Phase IV (KMG-IV): sequencing the most valuable type-strain genomes for metagenomic binning, comparative biology and taxonomic classification.</title>
        <authorList>
            <person name="Goeker M."/>
        </authorList>
    </citation>
    <scope>NUCLEOTIDE SEQUENCE [LARGE SCALE GENOMIC DNA]</scope>
    <source>
        <strain evidence="2 3">DSM 15581</strain>
    </source>
</reference>
<dbReference type="Pfam" id="PF03374">
    <property type="entry name" value="ANT"/>
    <property type="match status" value="1"/>
</dbReference>
<organism evidence="2 3">
    <name type="scientific">Sphingomonas aquatilis</name>
    <dbReference type="NCBI Taxonomy" id="93063"/>
    <lineage>
        <taxon>Bacteria</taxon>
        <taxon>Pseudomonadati</taxon>
        <taxon>Pseudomonadota</taxon>
        <taxon>Alphaproteobacteria</taxon>
        <taxon>Sphingomonadales</taxon>
        <taxon>Sphingomonadaceae</taxon>
        <taxon>Sphingomonas</taxon>
    </lineage>
</organism>
<comment type="caution">
    <text evidence="2">The sequence shown here is derived from an EMBL/GenBank/DDBJ whole genome shotgun (WGS) entry which is preliminary data.</text>
</comment>
<evidence type="ECO:0000313" key="2">
    <source>
        <dbReference type="EMBL" id="MBB3876081.1"/>
    </source>
</evidence>
<dbReference type="RefSeq" id="WP_208663144.1">
    <property type="nucleotide sequence ID" value="NZ_JACIDB010000004.1"/>
</dbReference>
<evidence type="ECO:0000313" key="3">
    <source>
        <dbReference type="Proteomes" id="UP000528945"/>
    </source>
</evidence>
<dbReference type="Pfam" id="PF09669">
    <property type="entry name" value="Phage_pRha"/>
    <property type="match status" value="1"/>
</dbReference>